<keyword evidence="7 9" id="KW-0408">Iron</keyword>
<protein>
    <recommendedName>
        <fullName evidence="2">Cytochrome c1</fullName>
    </recommendedName>
</protein>
<evidence type="ECO:0000256" key="5">
    <source>
        <dbReference type="ARBA" id="ARBA00022723"/>
    </source>
</evidence>
<evidence type="ECO:0000259" key="12">
    <source>
        <dbReference type="PROSITE" id="PS51007"/>
    </source>
</evidence>
<feature type="signal peptide" evidence="11">
    <location>
        <begin position="1"/>
        <end position="23"/>
    </location>
</feature>
<dbReference type="EMBL" id="JBHLUN010000010">
    <property type="protein sequence ID" value="MFC0409595.1"/>
    <property type="molecule type" value="Genomic_DNA"/>
</dbReference>
<sequence>MPRSWKGAVLAAALALAPAAAWAQEHGEIELPSGHFSFESPIGTFDRAAAQRGAQVYLQVCSNCHSLHQLSYRNLTQIGLPMSMVEGIAASVQVDAAPNDAGVVEQRPGRVSDRFRAPFANENAARNANGGALPPDLSVMVKAREGGADYVHALLIGYEDPPADVHVPEGMHYNKYFPGHLIGMPPPLNDDQLQFADGTKATADQMAHDVATFLAWAAEPNLEVRRALGIKVVIFLVILAGLAYAVKRKVWADLH</sequence>
<evidence type="ECO:0000256" key="7">
    <source>
        <dbReference type="ARBA" id="ARBA00023004"/>
    </source>
</evidence>
<dbReference type="PANTHER" id="PTHR10266:SF3">
    <property type="entry name" value="CYTOCHROME C1, HEME PROTEIN, MITOCHONDRIAL"/>
    <property type="match status" value="1"/>
</dbReference>
<dbReference type="SUPFAM" id="SSF46626">
    <property type="entry name" value="Cytochrome c"/>
    <property type="match status" value="1"/>
</dbReference>
<evidence type="ECO:0000256" key="3">
    <source>
        <dbReference type="ARBA" id="ARBA00022617"/>
    </source>
</evidence>
<reference evidence="13 14" key="1">
    <citation type="submission" date="2024-09" db="EMBL/GenBank/DDBJ databases">
        <authorList>
            <person name="Sun Q."/>
            <person name="Mori K."/>
        </authorList>
    </citation>
    <scope>NUCLEOTIDE SEQUENCE [LARGE SCALE GENOMIC DNA]</scope>
    <source>
        <strain evidence="13 14">TBRC 5777</strain>
    </source>
</reference>
<evidence type="ECO:0000256" key="1">
    <source>
        <dbReference type="ARBA" id="ARBA00004370"/>
    </source>
</evidence>
<dbReference type="Gene3D" id="1.20.5.100">
    <property type="entry name" value="Cytochrome c1, transmembrane anchor, C-terminal"/>
    <property type="match status" value="1"/>
</dbReference>
<keyword evidence="5 9" id="KW-0479">Metal-binding</keyword>
<feature type="transmembrane region" description="Helical" evidence="10">
    <location>
        <begin position="228"/>
        <end position="246"/>
    </location>
</feature>
<comment type="caution">
    <text evidence="13">The sequence shown here is derived from an EMBL/GenBank/DDBJ whole genome shotgun (WGS) entry which is preliminary data.</text>
</comment>
<name>A0ABV6JVV5_9PROT</name>
<evidence type="ECO:0000256" key="11">
    <source>
        <dbReference type="SAM" id="SignalP"/>
    </source>
</evidence>
<dbReference type="PRINTS" id="PR00603">
    <property type="entry name" value="CYTOCHROMEC1"/>
</dbReference>
<evidence type="ECO:0000256" key="2">
    <source>
        <dbReference type="ARBA" id="ARBA00016165"/>
    </source>
</evidence>
<evidence type="ECO:0000256" key="9">
    <source>
        <dbReference type="PROSITE-ProRule" id="PRU00433"/>
    </source>
</evidence>
<feature type="chain" id="PRO_5045218975" description="Cytochrome c1" evidence="11">
    <location>
        <begin position="24"/>
        <end position="255"/>
    </location>
</feature>
<keyword evidence="6 10" id="KW-1133">Transmembrane helix</keyword>
<dbReference type="PROSITE" id="PS51007">
    <property type="entry name" value="CYTC"/>
    <property type="match status" value="1"/>
</dbReference>
<dbReference type="Proteomes" id="UP001589865">
    <property type="component" value="Unassembled WGS sequence"/>
</dbReference>
<evidence type="ECO:0000256" key="6">
    <source>
        <dbReference type="ARBA" id="ARBA00022989"/>
    </source>
</evidence>
<dbReference type="PANTHER" id="PTHR10266">
    <property type="entry name" value="CYTOCHROME C1"/>
    <property type="match status" value="1"/>
</dbReference>
<evidence type="ECO:0000313" key="13">
    <source>
        <dbReference type="EMBL" id="MFC0409595.1"/>
    </source>
</evidence>
<dbReference type="RefSeq" id="WP_377045345.1">
    <property type="nucleotide sequence ID" value="NZ_JBHLUN010000010.1"/>
</dbReference>
<dbReference type="Gene3D" id="1.10.760.10">
    <property type="entry name" value="Cytochrome c-like domain"/>
    <property type="match status" value="1"/>
</dbReference>
<proteinExistence type="predicted"/>
<dbReference type="InterPro" id="IPR036909">
    <property type="entry name" value="Cyt_c-like_dom_sf"/>
</dbReference>
<feature type="domain" description="Cytochrome c" evidence="12">
    <location>
        <begin position="48"/>
        <end position="218"/>
    </location>
</feature>
<keyword evidence="14" id="KW-1185">Reference proteome</keyword>
<comment type="subcellular location">
    <subcellularLocation>
        <location evidence="1">Membrane</location>
    </subcellularLocation>
</comment>
<dbReference type="InterPro" id="IPR002326">
    <property type="entry name" value="Cyt_c1"/>
</dbReference>
<dbReference type="Pfam" id="PF02167">
    <property type="entry name" value="Cytochrom_C1"/>
    <property type="match status" value="1"/>
</dbReference>
<keyword evidence="3 9" id="KW-0349">Heme</keyword>
<evidence type="ECO:0000256" key="8">
    <source>
        <dbReference type="ARBA" id="ARBA00023136"/>
    </source>
</evidence>
<gene>
    <name evidence="13" type="ORF">ACFFGY_15185</name>
</gene>
<keyword evidence="11" id="KW-0732">Signal</keyword>
<organism evidence="13 14">
    <name type="scientific">Roseomonas elaeocarpi</name>
    <dbReference type="NCBI Taxonomy" id="907779"/>
    <lineage>
        <taxon>Bacteria</taxon>
        <taxon>Pseudomonadati</taxon>
        <taxon>Pseudomonadota</taxon>
        <taxon>Alphaproteobacteria</taxon>
        <taxon>Acetobacterales</taxon>
        <taxon>Roseomonadaceae</taxon>
        <taxon>Roseomonas</taxon>
    </lineage>
</organism>
<keyword evidence="4 10" id="KW-0812">Transmembrane</keyword>
<keyword evidence="8 10" id="KW-0472">Membrane</keyword>
<dbReference type="InterPro" id="IPR009056">
    <property type="entry name" value="Cyt_c-like_dom"/>
</dbReference>
<evidence type="ECO:0000313" key="14">
    <source>
        <dbReference type="Proteomes" id="UP001589865"/>
    </source>
</evidence>
<evidence type="ECO:0000256" key="4">
    <source>
        <dbReference type="ARBA" id="ARBA00022692"/>
    </source>
</evidence>
<evidence type="ECO:0000256" key="10">
    <source>
        <dbReference type="SAM" id="Phobius"/>
    </source>
</evidence>
<accession>A0ABV6JVV5</accession>